<keyword evidence="2" id="KW-0223">Dioxygenase</keyword>
<accession>A0ABP0N3S3</accession>
<dbReference type="PROSITE" id="PS51393">
    <property type="entry name" value="LIPOXYGENASE_3"/>
    <property type="match status" value="1"/>
</dbReference>
<keyword evidence="6" id="KW-1185">Reference proteome</keyword>
<dbReference type="SUPFAM" id="SSF48484">
    <property type="entry name" value="Lipoxigenase"/>
    <property type="match status" value="1"/>
</dbReference>
<evidence type="ECO:0000259" key="4">
    <source>
        <dbReference type="PROSITE" id="PS51393"/>
    </source>
</evidence>
<dbReference type="InterPro" id="IPR036226">
    <property type="entry name" value="LipOase_C_sf"/>
</dbReference>
<proteinExistence type="predicted"/>
<organism evidence="5 6">
    <name type="scientific">Durusdinium trenchii</name>
    <dbReference type="NCBI Taxonomy" id="1381693"/>
    <lineage>
        <taxon>Eukaryota</taxon>
        <taxon>Sar</taxon>
        <taxon>Alveolata</taxon>
        <taxon>Dinophyceae</taxon>
        <taxon>Suessiales</taxon>
        <taxon>Symbiodiniaceae</taxon>
        <taxon>Durusdinium</taxon>
    </lineage>
</organism>
<dbReference type="InterPro" id="IPR013819">
    <property type="entry name" value="LipOase_C"/>
</dbReference>
<evidence type="ECO:0000256" key="1">
    <source>
        <dbReference type="ARBA" id="ARBA00022723"/>
    </source>
</evidence>
<name>A0ABP0N3S3_9DINO</name>
<evidence type="ECO:0000256" key="3">
    <source>
        <dbReference type="ARBA" id="ARBA00023002"/>
    </source>
</evidence>
<dbReference type="Pfam" id="PF00305">
    <property type="entry name" value="Lipoxygenase"/>
    <property type="match status" value="1"/>
</dbReference>
<feature type="domain" description="Lipoxygenase" evidence="4">
    <location>
        <begin position="214"/>
        <end position="380"/>
    </location>
</feature>
<keyword evidence="1" id="KW-0479">Metal-binding</keyword>
<evidence type="ECO:0000313" key="5">
    <source>
        <dbReference type="EMBL" id="CAK9058440.1"/>
    </source>
</evidence>
<comment type="caution">
    <text evidence="5">The sequence shown here is derived from an EMBL/GenBank/DDBJ whole genome shotgun (WGS) entry which is preliminary data.</text>
</comment>
<keyword evidence="3" id="KW-0560">Oxidoreductase</keyword>
<gene>
    <name evidence="5" type="ORF">CCMP2556_LOCUS28812</name>
</gene>
<protein>
    <recommendedName>
        <fullName evidence="4">Lipoxygenase domain-containing protein</fullName>
    </recommendedName>
</protein>
<dbReference type="InterPro" id="IPR000907">
    <property type="entry name" value="LipOase"/>
</dbReference>
<reference evidence="5 6" key="1">
    <citation type="submission" date="2024-02" db="EMBL/GenBank/DDBJ databases">
        <authorList>
            <person name="Chen Y."/>
            <person name="Shah S."/>
            <person name="Dougan E. K."/>
            <person name="Thang M."/>
            <person name="Chan C."/>
        </authorList>
    </citation>
    <scope>NUCLEOTIDE SEQUENCE [LARGE SCALE GENOMIC DNA]</scope>
</reference>
<dbReference type="PANTHER" id="PTHR11771">
    <property type="entry name" value="LIPOXYGENASE"/>
    <property type="match status" value="1"/>
</dbReference>
<dbReference type="Gene3D" id="1.20.245.10">
    <property type="entry name" value="Lipoxygenase-1, Domain 5"/>
    <property type="match status" value="1"/>
</dbReference>
<dbReference type="Proteomes" id="UP001642484">
    <property type="component" value="Unassembled WGS sequence"/>
</dbReference>
<evidence type="ECO:0000256" key="2">
    <source>
        <dbReference type="ARBA" id="ARBA00022964"/>
    </source>
</evidence>
<dbReference type="EMBL" id="CAXAMN010021361">
    <property type="protein sequence ID" value="CAK9058440.1"/>
    <property type="molecule type" value="Genomic_DNA"/>
</dbReference>
<sequence>MVLPMELDVYQKLIYLAFYVQHSGLRTPKADARFMPVDKLSSRKVLKKQYMDYGLNIQVPKGAEDQFLEEYHSPTLLENFIEDRLHWLPRSERFETFAPDENPVDFVMKQLGAVYPAVYQEWTDKHSDEALTRFCLHGLGAHRVELEIRNGLKYFVVRTNCLSVLPTRRGFERYGGDAYFFEDWRPAMIVDRGQGPLVEDLHQKEVIVRPGEKDWERTKFRFRSSLFSLVTLVDHLYFIHLQLANFFVTSLREQMSSSHPIRRFLTPFTYQTISINDNAKHNLVAKRGMASRCFAFTDTGFALAFAAAPSLQVWGYEVAAEQGGPFLNLKDYFAHKKKMGVDTEYFRQAEELYWIFVRFLQGYLDCYYATKEDLVRDEELVSMAQHYFIRYESASASCAFARAAGGAPWIQSIDEAAVVEVAYEFYLHWLSSLLWMVTAGHEQQGAVEVYAQDASWTCFKWLEGSICGTKQTATAQALLMSFTSTPMPKLLGEDWSHLFPEASVMGHSPASVFKTFQDELSLMAAKCEKYNTEAESRSFPDGFPIYANHPGLLETAVSV</sequence>
<evidence type="ECO:0000313" key="6">
    <source>
        <dbReference type="Proteomes" id="UP001642484"/>
    </source>
</evidence>